<dbReference type="RefSeq" id="WP_044249647.1">
    <property type="nucleotide sequence ID" value="NZ_ASRX01000084.1"/>
</dbReference>
<organism evidence="1 2">
    <name type="scientific">Chondromyces apiculatus DSM 436</name>
    <dbReference type="NCBI Taxonomy" id="1192034"/>
    <lineage>
        <taxon>Bacteria</taxon>
        <taxon>Pseudomonadati</taxon>
        <taxon>Myxococcota</taxon>
        <taxon>Polyangia</taxon>
        <taxon>Polyangiales</taxon>
        <taxon>Polyangiaceae</taxon>
        <taxon>Chondromyces</taxon>
    </lineage>
</organism>
<name>A0A017SYB8_9BACT</name>
<keyword evidence="2" id="KW-1185">Reference proteome</keyword>
<dbReference type="STRING" id="1192034.CAP_8455"/>
<protein>
    <submittedName>
        <fullName evidence="1">Uncharacterized protein</fullName>
    </submittedName>
</protein>
<dbReference type="AlphaFoldDB" id="A0A017SYB8"/>
<reference evidence="1 2" key="1">
    <citation type="submission" date="2013-05" db="EMBL/GenBank/DDBJ databases">
        <title>Genome assembly of Chondromyces apiculatus DSM 436.</title>
        <authorList>
            <person name="Sharma G."/>
            <person name="Khatri I."/>
            <person name="Kaur C."/>
            <person name="Mayilraj S."/>
            <person name="Subramanian S."/>
        </authorList>
    </citation>
    <scope>NUCLEOTIDE SEQUENCE [LARGE SCALE GENOMIC DNA]</scope>
    <source>
        <strain evidence="1 2">DSM 436</strain>
    </source>
</reference>
<dbReference type="Proteomes" id="UP000019678">
    <property type="component" value="Unassembled WGS sequence"/>
</dbReference>
<evidence type="ECO:0000313" key="1">
    <source>
        <dbReference type="EMBL" id="EYF01301.1"/>
    </source>
</evidence>
<comment type="caution">
    <text evidence="1">The sequence shown here is derived from an EMBL/GenBank/DDBJ whole genome shotgun (WGS) entry which is preliminary data.</text>
</comment>
<accession>A0A017SYB8</accession>
<gene>
    <name evidence="1" type="ORF">CAP_8455</name>
</gene>
<dbReference type="OrthoDB" id="5529150at2"/>
<proteinExistence type="predicted"/>
<dbReference type="EMBL" id="ASRX01000084">
    <property type="protein sequence ID" value="EYF01301.1"/>
    <property type="molecule type" value="Genomic_DNA"/>
</dbReference>
<sequence length="234" mass="26068">MVAFTREQVATLRRTLLDDFAEDTEAFLRRHFEPRLRACASADVREAVVLAHAEGGAHALRRRGEIRIYLACACVAGLFLFDDPRCLWLFHEEPTLSRVESVTNFSIRTFARNLGAPAAKGFFAGNPLEGFEETVRAAEQHLVHPDHPGLKRALVAMTPAREAFVATPHVEHFLRVAQDLGERQGLRERALTRYILLAWLFGVRFVEDPLCRPVMAFLDVAARGSAAPGGVEVP</sequence>
<evidence type="ECO:0000313" key="2">
    <source>
        <dbReference type="Proteomes" id="UP000019678"/>
    </source>
</evidence>